<dbReference type="Pfam" id="PF17917">
    <property type="entry name" value="RT_RNaseH"/>
    <property type="match status" value="1"/>
</dbReference>
<evidence type="ECO:0000256" key="4">
    <source>
        <dbReference type="ARBA" id="ARBA00022722"/>
    </source>
</evidence>
<dbReference type="PANTHER" id="PTHR33064">
    <property type="entry name" value="POL PROTEIN"/>
    <property type="match status" value="1"/>
</dbReference>
<proteinExistence type="predicted"/>
<dbReference type="PANTHER" id="PTHR33064:SF37">
    <property type="entry name" value="RIBONUCLEASE H"/>
    <property type="match status" value="1"/>
</dbReference>
<keyword evidence="3" id="KW-0548">Nucleotidyltransferase</keyword>
<evidence type="ECO:0000256" key="8">
    <source>
        <dbReference type="ARBA" id="ARBA00022918"/>
    </source>
</evidence>
<reference evidence="10 11" key="1">
    <citation type="journal article" date="2017" name="Genome Biol. Evol.">
        <title>Phytophthora megakarya and P. palmivora, closely related causal agents of cacao black pod rot, underwent increases in genome sizes and gene numbers by different mechanisms.</title>
        <authorList>
            <person name="Ali S.S."/>
            <person name="Shao J."/>
            <person name="Lary D.J."/>
            <person name="Kronmiller B."/>
            <person name="Shen D."/>
            <person name="Strem M.D."/>
            <person name="Amoako-Attah I."/>
            <person name="Akrofi A.Y."/>
            <person name="Begoude B.A."/>
            <person name="Ten Hoopen G.M."/>
            <person name="Coulibaly K."/>
            <person name="Kebe B.I."/>
            <person name="Melnick R.L."/>
            <person name="Guiltinan M.J."/>
            <person name="Tyler B.M."/>
            <person name="Meinhardt L.W."/>
            <person name="Bailey B.A."/>
        </authorList>
    </citation>
    <scope>NUCLEOTIDE SEQUENCE [LARGE SCALE GENOMIC DNA]</scope>
    <source>
        <strain evidence="11">sbr112.9</strain>
    </source>
</reference>
<gene>
    <name evidence="10" type="ORF">PHPALM_37843</name>
</gene>
<accession>A0A2P4WWE8</accession>
<dbReference type="InterPro" id="IPR041373">
    <property type="entry name" value="RT_RNaseH"/>
</dbReference>
<keyword evidence="7" id="KW-0378">Hydrolase</keyword>
<comment type="caution">
    <text evidence="10">The sequence shown here is derived from an EMBL/GenBank/DDBJ whole genome shotgun (WGS) entry which is preliminary data.</text>
</comment>
<evidence type="ECO:0000256" key="7">
    <source>
        <dbReference type="ARBA" id="ARBA00022801"/>
    </source>
</evidence>
<dbReference type="AlphaFoldDB" id="A0A2P4WWE8"/>
<dbReference type="GO" id="GO:0004190">
    <property type="term" value="F:aspartic-type endopeptidase activity"/>
    <property type="evidence" value="ECO:0007669"/>
    <property type="project" value="UniProtKB-KW"/>
</dbReference>
<evidence type="ECO:0000256" key="1">
    <source>
        <dbReference type="ARBA" id="ARBA00022670"/>
    </source>
</evidence>
<dbReference type="GO" id="GO:0003964">
    <property type="term" value="F:RNA-directed DNA polymerase activity"/>
    <property type="evidence" value="ECO:0007669"/>
    <property type="project" value="UniProtKB-KW"/>
</dbReference>
<dbReference type="GO" id="GO:0004519">
    <property type="term" value="F:endonuclease activity"/>
    <property type="evidence" value="ECO:0007669"/>
    <property type="project" value="UniProtKB-KW"/>
</dbReference>
<evidence type="ECO:0000313" key="11">
    <source>
        <dbReference type="Proteomes" id="UP000237271"/>
    </source>
</evidence>
<dbReference type="SUPFAM" id="SSF56672">
    <property type="entry name" value="DNA/RNA polymerases"/>
    <property type="match status" value="1"/>
</dbReference>
<keyword evidence="6" id="KW-0255">Endonuclease</keyword>
<evidence type="ECO:0000256" key="6">
    <source>
        <dbReference type="ARBA" id="ARBA00022759"/>
    </source>
</evidence>
<keyword evidence="2" id="KW-0808">Transferase</keyword>
<evidence type="ECO:0000256" key="3">
    <source>
        <dbReference type="ARBA" id="ARBA00022695"/>
    </source>
</evidence>
<dbReference type="OrthoDB" id="126052at2759"/>
<keyword evidence="5" id="KW-0064">Aspartyl protease</keyword>
<dbReference type="GO" id="GO:0006508">
    <property type="term" value="P:proteolysis"/>
    <property type="evidence" value="ECO:0007669"/>
    <property type="project" value="UniProtKB-KW"/>
</dbReference>
<keyword evidence="8" id="KW-0695">RNA-directed DNA polymerase</keyword>
<evidence type="ECO:0000313" key="10">
    <source>
        <dbReference type="EMBL" id="POM57618.1"/>
    </source>
</evidence>
<protein>
    <recommendedName>
        <fullName evidence="9">Reverse transcriptase RNase H-like domain-containing protein</fullName>
    </recommendedName>
</protein>
<dbReference type="InterPro" id="IPR051320">
    <property type="entry name" value="Viral_Replic_Matur_Polypro"/>
</dbReference>
<organism evidence="10 11">
    <name type="scientific">Phytophthora palmivora</name>
    <dbReference type="NCBI Taxonomy" id="4796"/>
    <lineage>
        <taxon>Eukaryota</taxon>
        <taxon>Sar</taxon>
        <taxon>Stramenopiles</taxon>
        <taxon>Oomycota</taxon>
        <taxon>Peronosporomycetes</taxon>
        <taxon>Peronosporales</taxon>
        <taxon>Peronosporaceae</taxon>
        <taxon>Phytophthora</taxon>
    </lineage>
</organism>
<dbReference type="Gene3D" id="3.30.70.270">
    <property type="match status" value="1"/>
</dbReference>
<keyword evidence="1" id="KW-0645">Protease</keyword>
<evidence type="ECO:0000256" key="5">
    <source>
        <dbReference type="ARBA" id="ARBA00022750"/>
    </source>
</evidence>
<keyword evidence="11" id="KW-1185">Reference proteome</keyword>
<feature type="domain" description="Reverse transcriptase RNase H-like" evidence="9">
    <location>
        <begin position="372"/>
        <end position="486"/>
    </location>
</feature>
<evidence type="ECO:0000256" key="2">
    <source>
        <dbReference type="ARBA" id="ARBA00022679"/>
    </source>
</evidence>
<dbReference type="Gene3D" id="3.10.10.10">
    <property type="entry name" value="HIV Type 1 Reverse Transcriptase, subunit A, domain 1"/>
    <property type="match status" value="1"/>
</dbReference>
<name>A0A2P4WWE8_9STRA</name>
<sequence>MVNNLLATPYLADTGSEETYIPRQYLEELISVGAALEVVPLSHVEKKSAAGGNYVECREAVTLDLLLQTAAGQVHMPEVYSGPPAADGDPFDLGVPDIVPPSGVREKLNEMVVVAGDNGFDSGYLDSLREIVFEYEDVIRIDLLADPPAKVEPLRITLRSDAKRFRARPRRYSPAQSAFLSEHVRSLEKMGYIRRDNMSVWACAAVPVPKDSMSFITDEGVWTPSRVPQGTMDSPLHFQNQMNVVFEDIQTTHAKWCGQLFSGVGVRHDPERLSGLHQLPLTSTAADLQQFLCATGWMRGSLMDYSRVIQPLHDKLEAVLKVVGRTKRLAAGAAITWTAADSTAFETARRTAFETARQLLTTSQTLHYPSQNASIVLMSDASDRGWGSIVTQVKDWVDGLPVTDQRHELLVCKSGKFDDTASRWSIIEKEAFPIIWAARNLTYLLVRDTGFRIYCDHKNLIYVFSPDQEVKRHVRGKLQRWAMSLTGLQSQIEHVDGSINLWADLLSRWGLSSREEGGVTKCKAITRSRTHETISTDTQMRRLHLRAGSFVIHSLSEIQTA</sequence>
<evidence type="ECO:0000259" key="9">
    <source>
        <dbReference type="Pfam" id="PF17917"/>
    </source>
</evidence>
<keyword evidence="4" id="KW-0540">Nuclease</keyword>
<dbReference type="Proteomes" id="UP000237271">
    <property type="component" value="Unassembled WGS sequence"/>
</dbReference>
<dbReference type="InterPro" id="IPR043128">
    <property type="entry name" value="Rev_trsase/Diguanyl_cyclase"/>
</dbReference>
<dbReference type="InterPro" id="IPR043502">
    <property type="entry name" value="DNA/RNA_pol_sf"/>
</dbReference>
<dbReference type="EMBL" id="NCKW01020610">
    <property type="protein sequence ID" value="POM57618.1"/>
    <property type="molecule type" value="Genomic_DNA"/>
</dbReference>